<sequence length="83" mass="9366">MTRQSDLKYVNLNPGITWTFGKTSGVSASGAFLRKYEYAEKALIYKPAVVVKLFFIDVHEGDSKSPGFSNRKRGVRDGKYEWG</sequence>
<name>A0A8X6N8N9_NEPPI</name>
<gene>
    <name evidence="2" type="ORF">NPIL_392131</name>
</gene>
<evidence type="ECO:0000256" key="1">
    <source>
        <dbReference type="SAM" id="MobiDB-lite"/>
    </source>
</evidence>
<evidence type="ECO:0000313" key="3">
    <source>
        <dbReference type="Proteomes" id="UP000887013"/>
    </source>
</evidence>
<proteinExistence type="predicted"/>
<accession>A0A8X6N8N9</accession>
<protein>
    <submittedName>
        <fullName evidence="2">Uncharacterized protein</fullName>
    </submittedName>
</protein>
<dbReference type="EMBL" id="BMAW01006734">
    <property type="protein sequence ID" value="GFT00141.1"/>
    <property type="molecule type" value="Genomic_DNA"/>
</dbReference>
<comment type="caution">
    <text evidence="2">The sequence shown here is derived from an EMBL/GenBank/DDBJ whole genome shotgun (WGS) entry which is preliminary data.</text>
</comment>
<feature type="region of interest" description="Disordered" evidence="1">
    <location>
        <begin position="62"/>
        <end position="83"/>
    </location>
</feature>
<dbReference type="Proteomes" id="UP000887013">
    <property type="component" value="Unassembled WGS sequence"/>
</dbReference>
<keyword evidence="3" id="KW-1185">Reference proteome</keyword>
<organism evidence="2 3">
    <name type="scientific">Nephila pilipes</name>
    <name type="common">Giant wood spider</name>
    <name type="synonym">Nephila maculata</name>
    <dbReference type="NCBI Taxonomy" id="299642"/>
    <lineage>
        <taxon>Eukaryota</taxon>
        <taxon>Metazoa</taxon>
        <taxon>Ecdysozoa</taxon>
        <taxon>Arthropoda</taxon>
        <taxon>Chelicerata</taxon>
        <taxon>Arachnida</taxon>
        <taxon>Araneae</taxon>
        <taxon>Araneomorphae</taxon>
        <taxon>Entelegynae</taxon>
        <taxon>Araneoidea</taxon>
        <taxon>Nephilidae</taxon>
        <taxon>Nephila</taxon>
    </lineage>
</organism>
<reference evidence="2" key="1">
    <citation type="submission" date="2020-08" db="EMBL/GenBank/DDBJ databases">
        <title>Multicomponent nature underlies the extraordinary mechanical properties of spider dragline silk.</title>
        <authorList>
            <person name="Kono N."/>
            <person name="Nakamura H."/>
            <person name="Mori M."/>
            <person name="Yoshida Y."/>
            <person name="Ohtoshi R."/>
            <person name="Malay A.D."/>
            <person name="Moran D.A.P."/>
            <person name="Tomita M."/>
            <person name="Numata K."/>
            <person name="Arakawa K."/>
        </authorList>
    </citation>
    <scope>NUCLEOTIDE SEQUENCE</scope>
</reference>
<dbReference type="AlphaFoldDB" id="A0A8X6N8N9"/>
<evidence type="ECO:0000313" key="2">
    <source>
        <dbReference type="EMBL" id="GFT00141.1"/>
    </source>
</evidence>